<dbReference type="PIRSF" id="PIRSF006806">
    <property type="entry name" value="FTHF_cligase"/>
    <property type="match status" value="1"/>
</dbReference>
<feature type="binding site" evidence="4">
    <location>
        <begin position="133"/>
        <end position="141"/>
    </location>
    <ligand>
        <name>ATP</name>
        <dbReference type="ChEBI" id="CHEBI:30616"/>
    </ligand>
</feature>
<feature type="binding site" evidence="4">
    <location>
        <begin position="7"/>
        <end position="11"/>
    </location>
    <ligand>
        <name>ATP</name>
        <dbReference type="ChEBI" id="CHEBI:30616"/>
    </ligand>
</feature>
<dbReference type="EMBL" id="BKAJ01000037">
    <property type="protein sequence ID" value="GEP55390.1"/>
    <property type="molecule type" value="Genomic_DNA"/>
</dbReference>
<dbReference type="OrthoDB" id="9801938at2"/>
<evidence type="ECO:0000256" key="4">
    <source>
        <dbReference type="PIRSR" id="PIRSR006806-1"/>
    </source>
</evidence>
<protein>
    <recommendedName>
        <fullName evidence="5">5-formyltetrahydrofolate cyclo-ligase</fullName>
        <ecNumber evidence="5">6.3.3.2</ecNumber>
    </recommendedName>
</protein>
<name>A0A512N8R4_9HYPH</name>
<dbReference type="Proteomes" id="UP000321058">
    <property type="component" value="Unassembled WGS sequence"/>
</dbReference>
<dbReference type="PANTHER" id="PTHR23407">
    <property type="entry name" value="ATPASE INHIBITOR/5-FORMYLTETRAHYDROFOLATE CYCLO-LIGASE"/>
    <property type="match status" value="1"/>
</dbReference>
<dbReference type="NCBIfam" id="TIGR02727">
    <property type="entry name" value="MTHFS_bact"/>
    <property type="match status" value="1"/>
</dbReference>
<dbReference type="InterPro" id="IPR002698">
    <property type="entry name" value="FTHF_cligase"/>
</dbReference>
<sequence length="191" mass="21218">MSLIHDKRTLRSAMLAWRGGLSEDERRVAADGLVASFEREQPFETPTVVSGFWPIKDEIDIRPLMIELHNGGCQLVLPVVQGRGKPLLFRAWRPGDPLEQGVFGTLQPSPKRETLEPDALIVPMLACDEEGWRLGYGGGFYDRTLLGLRGRKAVTAVGVGFNAQLVDDVPHGPDDQRLDWLLTDKRACAFV</sequence>
<comment type="cofactor">
    <cofactor evidence="5">
        <name>Mg(2+)</name>
        <dbReference type="ChEBI" id="CHEBI:18420"/>
    </cofactor>
</comment>
<dbReference type="GO" id="GO:0009396">
    <property type="term" value="P:folic acid-containing compound biosynthetic process"/>
    <property type="evidence" value="ECO:0007669"/>
    <property type="project" value="TreeGrafter"/>
</dbReference>
<evidence type="ECO:0000256" key="2">
    <source>
        <dbReference type="ARBA" id="ARBA00022741"/>
    </source>
</evidence>
<reference evidence="6 7" key="1">
    <citation type="submission" date="2019-07" db="EMBL/GenBank/DDBJ databases">
        <title>Whole genome shotgun sequence of Reyranella soli NBRC 108950.</title>
        <authorList>
            <person name="Hosoyama A."/>
            <person name="Uohara A."/>
            <person name="Ohji S."/>
            <person name="Ichikawa N."/>
        </authorList>
    </citation>
    <scope>NUCLEOTIDE SEQUENCE [LARGE SCALE GENOMIC DNA]</scope>
    <source>
        <strain evidence="6 7">NBRC 108950</strain>
    </source>
</reference>
<keyword evidence="7" id="KW-1185">Reference proteome</keyword>
<evidence type="ECO:0000313" key="7">
    <source>
        <dbReference type="Proteomes" id="UP000321058"/>
    </source>
</evidence>
<evidence type="ECO:0000256" key="5">
    <source>
        <dbReference type="RuleBase" id="RU361279"/>
    </source>
</evidence>
<dbReference type="GO" id="GO:0005524">
    <property type="term" value="F:ATP binding"/>
    <property type="evidence" value="ECO:0007669"/>
    <property type="project" value="UniProtKB-KW"/>
</dbReference>
<accession>A0A512N8R4</accession>
<dbReference type="GO" id="GO:0035999">
    <property type="term" value="P:tetrahydrofolate interconversion"/>
    <property type="evidence" value="ECO:0007669"/>
    <property type="project" value="TreeGrafter"/>
</dbReference>
<dbReference type="EC" id="6.3.3.2" evidence="5"/>
<dbReference type="Pfam" id="PF01812">
    <property type="entry name" value="5-FTHF_cyc-lig"/>
    <property type="match status" value="1"/>
</dbReference>
<keyword evidence="3 4" id="KW-0067">ATP-binding</keyword>
<dbReference type="AlphaFoldDB" id="A0A512N8R4"/>
<dbReference type="GO" id="GO:0030272">
    <property type="term" value="F:5-formyltetrahydrofolate cyclo-ligase activity"/>
    <property type="evidence" value="ECO:0007669"/>
    <property type="project" value="UniProtKB-EC"/>
</dbReference>
<keyword evidence="2 4" id="KW-0547">Nucleotide-binding</keyword>
<dbReference type="PANTHER" id="PTHR23407:SF1">
    <property type="entry name" value="5-FORMYLTETRAHYDROFOLATE CYCLO-LIGASE"/>
    <property type="match status" value="1"/>
</dbReference>
<dbReference type="GO" id="GO:0046872">
    <property type="term" value="F:metal ion binding"/>
    <property type="evidence" value="ECO:0007669"/>
    <property type="project" value="UniProtKB-KW"/>
</dbReference>
<evidence type="ECO:0000256" key="3">
    <source>
        <dbReference type="ARBA" id="ARBA00022840"/>
    </source>
</evidence>
<keyword evidence="5" id="KW-0460">Magnesium</keyword>
<comment type="caution">
    <text evidence="6">The sequence shown here is derived from an EMBL/GenBank/DDBJ whole genome shotgun (WGS) entry which is preliminary data.</text>
</comment>
<dbReference type="SUPFAM" id="SSF100950">
    <property type="entry name" value="NagB/RpiA/CoA transferase-like"/>
    <property type="match status" value="1"/>
</dbReference>
<dbReference type="InterPro" id="IPR037171">
    <property type="entry name" value="NagB/RpiA_transferase-like"/>
</dbReference>
<proteinExistence type="inferred from homology"/>
<comment type="catalytic activity">
    <reaction evidence="5">
        <text>(6S)-5-formyl-5,6,7,8-tetrahydrofolate + ATP = (6R)-5,10-methenyltetrahydrofolate + ADP + phosphate</text>
        <dbReference type="Rhea" id="RHEA:10488"/>
        <dbReference type="ChEBI" id="CHEBI:30616"/>
        <dbReference type="ChEBI" id="CHEBI:43474"/>
        <dbReference type="ChEBI" id="CHEBI:57455"/>
        <dbReference type="ChEBI" id="CHEBI:57457"/>
        <dbReference type="ChEBI" id="CHEBI:456216"/>
        <dbReference type="EC" id="6.3.3.2"/>
    </reaction>
</comment>
<dbReference type="InterPro" id="IPR024185">
    <property type="entry name" value="FTHF_cligase-like_sf"/>
</dbReference>
<gene>
    <name evidence="6" type="ORF">RSO01_25560</name>
</gene>
<dbReference type="Gene3D" id="3.40.50.10420">
    <property type="entry name" value="NagB/RpiA/CoA transferase-like"/>
    <property type="match status" value="1"/>
</dbReference>
<keyword evidence="5" id="KW-0479">Metal-binding</keyword>
<feature type="binding site" evidence="4">
    <location>
        <position position="58"/>
    </location>
    <ligand>
        <name>substrate</name>
    </ligand>
</feature>
<evidence type="ECO:0000256" key="1">
    <source>
        <dbReference type="ARBA" id="ARBA00010638"/>
    </source>
</evidence>
<dbReference type="RefSeq" id="WP_147149474.1">
    <property type="nucleotide sequence ID" value="NZ_BKAJ01000037.1"/>
</dbReference>
<organism evidence="6 7">
    <name type="scientific">Reyranella soli</name>
    <dbReference type="NCBI Taxonomy" id="1230389"/>
    <lineage>
        <taxon>Bacteria</taxon>
        <taxon>Pseudomonadati</taxon>
        <taxon>Pseudomonadota</taxon>
        <taxon>Alphaproteobacteria</taxon>
        <taxon>Hyphomicrobiales</taxon>
        <taxon>Reyranellaceae</taxon>
        <taxon>Reyranella</taxon>
    </lineage>
</organism>
<comment type="similarity">
    <text evidence="1 5">Belongs to the 5-formyltetrahydrofolate cyclo-ligase family.</text>
</comment>
<evidence type="ECO:0000313" key="6">
    <source>
        <dbReference type="EMBL" id="GEP55390.1"/>
    </source>
</evidence>